<dbReference type="Proteomes" id="UP001321760">
    <property type="component" value="Unassembled WGS sequence"/>
</dbReference>
<dbReference type="InterPro" id="IPR032838">
    <property type="entry name" value="Vwaint_dom"/>
</dbReference>
<reference evidence="3" key="1">
    <citation type="journal article" date="2023" name="Mol. Phylogenet. Evol.">
        <title>Genome-scale phylogeny and comparative genomics of the fungal order Sordariales.</title>
        <authorList>
            <person name="Hensen N."/>
            <person name="Bonometti L."/>
            <person name="Westerberg I."/>
            <person name="Brannstrom I.O."/>
            <person name="Guillou S."/>
            <person name="Cros-Aarteil S."/>
            <person name="Calhoun S."/>
            <person name="Haridas S."/>
            <person name="Kuo A."/>
            <person name="Mondo S."/>
            <person name="Pangilinan J."/>
            <person name="Riley R."/>
            <person name="LaButti K."/>
            <person name="Andreopoulos B."/>
            <person name="Lipzen A."/>
            <person name="Chen C."/>
            <person name="Yan M."/>
            <person name="Daum C."/>
            <person name="Ng V."/>
            <person name="Clum A."/>
            <person name="Steindorff A."/>
            <person name="Ohm R.A."/>
            <person name="Martin F."/>
            <person name="Silar P."/>
            <person name="Natvig D.O."/>
            <person name="Lalanne C."/>
            <person name="Gautier V."/>
            <person name="Ament-Velasquez S.L."/>
            <person name="Kruys A."/>
            <person name="Hutchinson M.I."/>
            <person name="Powell A.J."/>
            <person name="Barry K."/>
            <person name="Miller A.N."/>
            <person name="Grigoriev I.V."/>
            <person name="Debuchy R."/>
            <person name="Gladieux P."/>
            <person name="Hiltunen Thoren M."/>
            <person name="Johannesson H."/>
        </authorList>
    </citation>
    <scope>NUCLEOTIDE SEQUENCE</scope>
    <source>
        <strain evidence="3">PSN243</strain>
    </source>
</reference>
<dbReference type="InterPro" id="IPR002035">
    <property type="entry name" value="VWF_A"/>
</dbReference>
<dbReference type="InterPro" id="IPR039510">
    <property type="entry name" value="Vint_dom"/>
</dbReference>
<dbReference type="InterPro" id="IPR036465">
    <property type="entry name" value="vWFA_dom_sf"/>
</dbReference>
<evidence type="ECO:0000313" key="3">
    <source>
        <dbReference type="EMBL" id="KAK4449634.1"/>
    </source>
</evidence>
<dbReference type="InterPro" id="IPR036844">
    <property type="entry name" value="Hint_dom_sf"/>
</dbReference>
<dbReference type="AlphaFoldDB" id="A0AAV9GNU0"/>
<sequence length="741" mass="80750">MSLPIRRRRTHTPTTETSDQEKEAILEEDGDPQPDITIHPLPTKDGLIVSIRPPREPAEPLEHVPCDIVLVIDVSGSMASEAPVPGNPGETKEKYGLSVLDLTKHAANTILETLNANDRLGIVTFAGEAKVVQRLTSMTASNKRGTKKKIEGMAPKDITNLWGGIQTGLDLFDKGPNGRVPALMVLTDGMPNHMCPSMGYVYKLRSMGRLPATLHTFGFGFSLRSGLLKSIAEIGGGNYSFIPDAGMIGTIFVHAVANLQSTYANNVLLRLQYPAYLSLEETTGEAVDKRKPTEIEGAGPQATTELRISLSTLQYGHPRDILLRYHPNIQQSLQSNLSEASPPVVSALLEYQRLTETTDQITALPQNILDTTTTLTPAQIAYHRSRSAIIAYLSSLYPLRPDEEHQHPYQLPPDTSSLFDIFVSSLPASAPEFASDPPCQSLLQDLCGPMRTGQVALALSSDEYYTRWGKHYLPSLAGAHARQICNSFKDPGPLMYGRESPLFVACRDRLDAAFDALEAPKPSRKTQHKGKIKMSRYNRSSNPCFAGCETVVLARGEVVRIGRLRAGMRVLTPRGSRKVVAVLRTMVRQERMCVVGEEGVLVTPHHPVKTGQGWVFPKDVARSEVRYTGSIYSVLLERDADVDAHAIMVGGVWGVTLGHGKTREGEGGDVRGHQFLGDYDRVIKSLARLHVSRAGLVLGGGVTRNPRTGLVDGFRRASSVGLVRDAAKVAEGQSKLVVACA</sequence>
<dbReference type="PANTHER" id="PTHR10579:SF156">
    <property type="entry name" value="VWFA DOMAIN-CONTAINING PROTEIN"/>
    <property type="match status" value="1"/>
</dbReference>
<feature type="region of interest" description="Disordered" evidence="1">
    <location>
        <begin position="1"/>
        <end position="42"/>
    </location>
</feature>
<keyword evidence="4" id="KW-1185">Reference proteome</keyword>
<dbReference type="PANTHER" id="PTHR10579">
    <property type="entry name" value="CALCIUM-ACTIVATED CHLORIDE CHANNEL REGULATOR"/>
    <property type="match status" value="1"/>
</dbReference>
<reference evidence="3" key="2">
    <citation type="submission" date="2023-05" db="EMBL/GenBank/DDBJ databases">
        <authorList>
            <consortium name="Lawrence Berkeley National Laboratory"/>
            <person name="Steindorff A."/>
            <person name="Hensen N."/>
            <person name="Bonometti L."/>
            <person name="Westerberg I."/>
            <person name="Brannstrom I.O."/>
            <person name="Guillou S."/>
            <person name="Cros-Aarteil S."/>
            <person name="Calhoun S."/>
            <person name="Haridas S."/>
            <person name="Kuo A."/>
            <person name="Mondo S."/>
            <person name="Pangilinan J."/>
            <person name="Riley R."/>
            <person name="Labutti K."/>
            <person name="Andreopoulos B."/>
            <person name="Lipzen A."/>
            <person name="Chen C."/>
            <person name="Yanf M."/>
            <person name="Daum C."/>
            <person name="Ng V."/>
            <person name="Clum A."/>
            <person name="Ohm R."/>
            <person name="Martin F."/>
            <person name="Silar P."/>
            <person name="Natvig D."/>
            <person name="Lalanne C."/>
            <person name="Gautier V."/>
            <person name="Ament-Velasquez S.L."/>
            <person name="Kruys A."/>
            <person name="Hutchinson M.I."/>
            <person name="Powell A.J."/>
            <person name="Barry K."/>
            <person name="Miller A.N."/>
            <person name="Grigoriev I.V."/>
            <person name="Debuchy R."/>
            <person name="Gladieux P."/>
            <person name="Thoren M.H."/>
            <person name="Johannesson H."/>
        </authorList>
    </citation>
    <scope>NUCLEOTIDE SEQUENCE</scope>
    <source>
        <strain evidence="3">PSN243</strain>
    </source>
</reference>
<feature type="compositionally biased region" description="Basic residues" evidence="1">
    <location>
        <begin position="1"/>
        <end position="11"/>
    </location>
</feature>
<dbReference type="InterPro" id="IPR051266">
    <property type="entry name" value="CLCR"/>
</dbReference>
<dbReference type="Pfam" id="PF13519">
    <property type="entry name" value="VWA_2"/>
    <property type="match status" value="1"/>
</dbReference>
<dbReference type="InterPro" id="IPR006141">
    <property type="entry name" value="Intein_N"/>
</dbReference>
<feature type="domain" description="VWFA" evidence="2">
    <location>
        <begin position="67"/>
        <end position="256"/>
    </location>
</feature>
<dbReference type="CDD" id="cd00081">
    <property type="entry name" value="Hint"/>
    <property type="match status" value="1"/>
</dbReference>
<organism evidence="3 4">
    <name type="scientific">Podospora aff. communis PSN243</name>
    <dbReference type="NCBI Taxonomy" id="3040156"/>
    <lineage>
        <taxon>Eukaryota</taxon>
        <taxon>Fungi</taxon>
        <taxon>Dikarya</taxon>
        <taxon>Ascomycota</taxon>
        <taxon>Pezizomycotina</taxon>
        <taxon>Sordariomycetes</taxon>
        <taxon>Sordariomycetidae</taxon>
        <taxon>Sordariales</taxon>
        <taxon>Podosporaceae</taxon>
        <taxon>Podospora</taxon>
    </lineage>
</organism>
<evidence type="ECO:0000256" key="1">
    <source>
        <dbReference type="SAM" id="MobiDB-lite"/>
    </source>
</evidence>
<dbReference type="Pfam" id="PF14623">
    <property type="entry name" value="Vint"/>
    <property type="match status" value="1"/>
</dbReference>
<protein>
    <submittedName>
        <fullName evidence="3">Hint-domain-containing protein</fullName>
    </submittedName>
</protein>
<accession>A0AAV9GNU0</accession>
<dbReference type="PROSITE" id="PS50234">
    <property type="entry name" value="VWFA"/>
    <property type="match status" value="1"/>
</dbReference>
<dbReference type="Pfam" id="PF14624">
    <property type="entry name" value="Vwaint"/>
    <property type="match status" value="1"/>
</dbReference>
<gene>
    <name evidence="3" type="ORF">QBC34DRAFT_298674</name>
</gene>
<dbReference type="SMART" id="SM00327">
    <property type="entry name" value="VWA"/>
    <property type="match status" value="1"/>
</dbReference>
<name>A0AAV9GNU0_9PEZI</name>
<dbReference type="SUPFAM" id="SSF53300">
    <property type="entry name" value="vWA-like"/>
    <property type="match status" value="1"/>
</dbReference>
<dbReference type="SUPFAM" id="SSF51294">
    <property type="entry name" value="Hedgehog/intein (Hint) domain"/>
    <property type="match status" value="1"/>
</dbReference>
<evidence type="ECO:0000313" key="4">
    <source>
        <dbReference type="Proteomes" id="UP001321760"/>
    </source>
</evidence>
<dbReference type="PROSITE" id="PS50817">
    <property type="entry name" value="INTEIN_N_TER"/>
    <property type="match status" value="1"/>
</dbReference>
<dbReference type="Gene3D" id="3.40.50.410">
    <property type="entry name" value="von Willebrand factor, type A domain"/>
    <property type="match status" value="1"/>
</dbReference>
<proteinExistence type="predicted"/>
<dbReference type="GO" id="GO:0016539">
    <property type="term" value="P:intein-mediated protein splicing"/>
    <property type="evidence" value="ECO:0007669"/>
    <property type="project" value="InterPro"/>
</dbReference>
<evidence type="ECO:0000259" key="2">
    <source>
        <dbReference type="PROSITE" id="PS50234"/>
    </source>
</evidence>
<comment type="caution">
    <text evidence="3">The sequence shown here is derived from an EMBL/GenBank/DDBJ whole genome shotgun (WGS) entry which is preliminary data.</text>
</comment>
<dbReference type="EMBL" id="MU865936">
    <property type="protein sequence ID" value="KAK4449634.1"/>
    <property type="molecule type" value="Genomic_DNA"/>
</dbReference>